<dbReference type="EMBL" id="VZTS01034722">
    <property type="protein sequence ID" value="NXT59373.1"/>
    <property type="molecule type" value="Genomic_DNA"/>
</dbReference>
<reference evidence="4 5" key="1">
    <citation type="submission" date="2019-09" db="EMBL/GenBank/DDBJ databases">
        <title>Bird 10,000 Genomes (B10K) Project - Family phase.</title>
        <authorList>
            <person name="Zhang G."/>
        </authorList>
    </citation>
    <scope>NUCLEOTIDE SEQUENCE [LARGE SCALE GENOMIC DNA]</scope>
    <source>
        <strain evidence="4">B10K-DU-012-14</strain>
        <tissue evidence="4">Blood</tissue>
    </source>
</reference>
<feature type="region of interest" description="Disordered" evidence="2">
    <location>
        <begin position="657"/>
        <end position="707"/>
    </location>
</feature>
<dbReference type="Gene3D" id="1.25.10.10">
    <property type="entry name" value="Leucine-rich Repeat Variant"/>
    <property type="match status" value="1"/>
</dbReference>
<feature type="non-terminal residue" evidence="4">
    <location>
        <position position="762"/>
    </location>
</feature>
<dbReference type="PANTHER" id="PTHR45920">
    <property type="entry name" value="FORMIN HOMOLOGY 2 DOMAIN CONTAINING, ISOFORM I"/>
    <property type="match status" value="1"/>
</dbReference>
<dbReference type="AlphaFoldDB" id="A0A7L3DT93"/>
<gene>
    <name evidence="4" type="primary">Fhod1_1</name>
    <name evidence="4" type="ORF">PLUSOC_R06641</name>
</gene>
<dbReference type="Proteomes" id="UP000519225">
    <property type="component" value="Unassembled WGS sequence"/>
</dbReference>
<dbReference type="SUPFAM" id="SSF48371">
    <property type="entry name" value="ARM repeat"/>
    <property type="match status" value="1"/>
</dbReference>
<comment type="caution">
    <text evidence="4">The sequence shown here is derived from an EMBL/GenBank/DDBJ whole genome shotgun (WGS) entry which is preliminary data.</text>
</comment>
<dbReference type="GO" id="GO:0030866">
    <property type="term" value="P:cortical actin cytoskeleton organization"/>
    <property type="evidence" value="ECO:0007669"/>
    <property type="project" value="TreeGrafter"/>
</dbReference>
<evidence type="ECO:0000313" key="4">
    <source>
        <dbReference type="EMBL" id="NXT59373.1"/>
    </source>
</evidence>
<evidence type="ECO:0000256" key="1">
    <source>
        <dbReference type="ARBA" id="ARBA00023203"/>
    </source>
</evidence>
<sequence length="762" mass="82945">FLEDADPFGCGSFPEPRRAPVYAVAEALPLGAQLPALHRLLGAPLPLEDCTLQVSPSGHYLDLDLSLLEQKDDLEGFYEEVRKGRRPTLILRTQLSVRVHAIIEKLYNSQGPELRRSLFSLKQLFQEDKDLVPEFVNLEGLTCLIKVGAEADQNYQNYILRALSQIMLFVDGMQGVINHNETVQWLYTLSGSPFRLVVKMALKLLLVFVEYTEPNALLLIGAINTVDQARGACPWSNLMAILEQRNGADTELLVFAMTLINKTLAALPDQDTFYDVTDCLEQQGMERVVQQYLGSKGTDLDLKQQFALYESALKLEDDMEEPPSGGRKERRRTDEGRRGWRSQGGCPEPSPDAQPLLGSPGTPKEPPTEDTLASPTPSSPAESCPGSVYNNTSSMRLALVSPRPEKEQPPGPGERSVYKARFLENLAAAQKEKLSSMAKGRLDVFGDAALEHPTGLTWDRDSGMPEPGTEPSSIRSRLARPDTTDSCSTISSDTKFMLDMLYAKGSSEPGKEKVFPEVPSSPLAQGEVEMDAEGSGIREHEATWLRGRAPDGPVASAHAKLTRAMSSVDAETHTQKLENTGMMPIKKDVELTWERLEASPVQLKIKDLDFTDLGEEEDFDILDTGPMANGSFLPPSIEATSAGALMVPPPPPGVPGCPPPPPPPPGVPSCPPPPPPPPGVPAPGCPLPPGLPGPSATDGPSQAKKKRTVKLFWKELKQLDGTVGPGRFGQATLWASLQNVEVNVAKLEHLFESRSKEVPTSK</sequence>
<dbReference type="Pfam" id="PF24959">
    <property type="entry name" value="FH3_FHOD1-3"/>
    <property type="match status" value="1"/>
</dbReference>
<dbReference type="FunFam" id="1.25.10.10:FF:000056">
    <property type="entry name" value="FH1/FH2 domain-containing protein 3 isoform X1"/>
    <property type="match status" value="1"/>
</dbReference>
<evidence type="ECO:0000256" key="2">
    <source>
        <dbReference type="SAM" id="MobiDB-lite"/>
    </source>
</evidence>
<dbReference type="Pfam" id="PF18382">
    <property type="entry name" value="Formin_GBD_N"/>
    <property type="match status" value="1"/>
</dbReference>
<feature type="compositionally biased region" description="Polar residues" evidence="2">
    <location>
        <begin position="371"/>
        <end position="381"/>
    </location>
</feature>
<feature type="compositionally biased region" description="Pro residues" evidence="2">
    <location>
        <begin position="657"/>
        <end position="692"/>
    </location>
</feature>
<dbReference type="PANTHER" id="PTHR45920:SF2">
    <property type="entry name" value="FH1_FH2 DOMAIN-CONTAINING PROTEIN 1"/>
    <property type="match status" value="1"/>
</dbReference>
<dbReference type="GO" id="GO:0051015">
    <property type="term" value="F:actin filament binding"/>
    <property type="evidence" value="ECO:0007669"/>
    <property type="project" value="TreeGrafter"/>
</dbReference>
<evidence type="ECO:0000313" key="5">
    <source>
        <dbReference type="Proteomes" id="UP000519225"/>
    </source>
</evidence>
<accession>A0A7L3DT93</accession>
<name>A0A7L3DT93_PLUSO</name>
<dbReference type="InterPro" id="IPR011989">
    <property type="entry name" value="ARM-like"/>
</dbReference>
<dbReference type="InterPro" id="IPR041387">
    <property type="entry name" value="FHOD1_GBD_N"/>
</dbReference>
<dbReference type="GO" id="GO:0005737">
    <property type="term" value="C:cytoplasm"/>
    <property type="evidence" value="ECO:0007669"/>
    <property type="project" value="TreeGrafter"/>
</dbReference>
<dbReference type="InterPro" id="IPR056771">
    <property type="entry name" value="FH3_FHOD1-3-like"/>
</dbReference>
<feature type="domain" description="GBD/FH3" evidence="3">
    <location>
        <begin position="44"/>
        <end position="435"/>
    </location>
</feature>
<organism evidence="4 5">
    <name type="scientific">Pluvianellus socialis</name>
    <name type="common">Magellanic plover</name>
    <dbReference type="NCBI Taxonomy" id="227228"/>
    <lineage>
        <taxon>Eukaryota</taxon>
        <taxon>Metazoa</taxon>
        <taxon>Chordata</taxon>
        <taxon>Craniata</taxon>
        <taxon>Vertebrata</taxon>
        <taxon>Euteleostomi</taxon>
        <taxon>Archelosauria</taxon>
        <taxon>Archosauria</taxon>
        <taxon>Dinosauria</taxon>
        <taxon>Saurischia</taxon>
        <taxon>Theropoda</taxon>
        <taxon>Coelurosauria</taxon>
        <taxon>Aves</taxon>
        <taxon>Neognathae</taxon>
        <taxon>Neoaves</taxon>
        <taxon>Charadriiformes</taxon>
        <taxon>Charadriidae</taxon>
        <taxon>Pluvianellus</taxon>
    </lineage>
</organism>
<keyword evidence="1" id="KW-0009">Actin-binding</keyword>
<dbReference type="PROSITE" id="PS51232">
    <property type="entry name" value="GBD_FH3"/>
    <property type="match status" value="1"/>
</dbReference>
<dbReference type="GO" id="GO:0005856">
    <property type="term" value="C:cytoskeleton"/>
    <property type="evidence" value="ECO:0007669"/>
    <property type="project" value="TreeGrafter"/>
</dbReference>
<feature type="region of interest" description="Disordered" evidence="2">
    <location>
        <begin position="314"/>
        <end position="417"/>
    </location>
</feature>
<dbReference type="InterPro" id="IPR016024">
    <property type="entry name" value="ARM-type_fold"/>
</dbReference>
<dbReference type="InterPro" id="IPR014768">
    <property type="entry name" value="GBD/FH3_dom"/>
</dbReference>
<evidence type="ECO:0000259" key="3">
    <source>
        <dbReference type="PROSITE" id="PS51232"/>
    </source>
</evidence>
<keyword evidence="5" id="KW-1185">Reference proteome</keyword>
<feature type="non-terminal residue" evidence="4">
    <location>
        <position position="1"/>
    </location>
</feature>
<feature type="region of interest" description="Disordered" evidence="2">
    <location>
        <begin position="454"/>
        <end position="490"/>
    </location>
</feature>
<protein>
    <submittedName>
        <fullName evidence="4">FHOD1 protein</fullName>
    </submittedName>
</protein>
<proteinExistence type="predicted"/>